<keyword evidence="8" id="KW-1185">Reference proteome</keyword>
<comment type="similarity">
    <text evidence="2">Belongs to the metallo-beta-lactamase superfamily.</text>
</comment>
<keyword evidence="3" id="KW-0479">Metal-binding</keyword>
<dbReference type="PANTHER" id="PTHR42978">
    <property type="entry name" value="QUORUM-QUENCHING LACTONASE YTNP-RELATED-RELATED"/>
    <property type="match status" value="1"/>
</dbReference>
<evidence type="ECO:0000313" key="7">
    <source>
        <dbReference type="EMBL" id="PXW85883.1"/>
    </source>
</evidence>
<dbReference type="InterPro" id="IPR001279">
    <property type="entry name" value="Metallo-B-lactamas"/>
</dbReference>
<proteinExistence type="inferred from homology"/>
<dbReference type="AlphaFoldDB" id="A0A2V3VV90"/>
<sequence>MTVRLHNIVTGALESSYATSVFGSPEKHPLVTKEELVPFGYKERKYNEDGTVEPGLMVPVPIWFIEGEDKNILIDTGLGDCEEIMELQNQYGIDYIATKTKEQEITTALAAKGLTPDDIDIVVLTHLHFDHIGNNELFKNATFIVQKEEIPFLISPPKFTNFYYREWQHKITAISDRLKVIEGNMKLTKNIELIQAGGHTPGQMIIMANTMDGKVCLASDFLYNYSNIRHEWPMGPIWNVQQWVNNFQYIKGNSDIIVPNHDYEFFEYYPNGIIG</sequence>
<evidence type="ECO:0000256" key="3">
    <source>
        <dbReference type="ARBA" id="ARBA00022723"/>
    </source>
</evidence>
<dbReference type="InterPro" id="IPR051013">
    <property type="entry name" value="MBL_superfamily_lactonases"/>
</dbReference>
<dbReference type="PANTHER" id="PTHR42978:SF7">
    <property type="entry name" value="METALLO-HYDROLASE RV2300C-RELATED"/>
    <property type="match status" value="1"/>
</dbReference>
<gene>
    <name evidence="7" type="ORF">DFR56_10945</name>
</gene>
<dbReference type="InterPro" id="IPR036866">
    <property type="entry name" value="RibonucZ/Hydroxyglut_hydro"/>
</dbReference>
<evidence type="ECO:0000256" key="2">
    <source>
        <dbReference type="ARBA" id="ARBA00007749"/>
    </source>
</evidence>
<protein>
    <submittedName>
        <fullName evidence="7">Glyoxylase-like metal-dependent hydrolase (Beta-lactamase superfamily II)</fullName>
    </submittedName>
</protein>
<keyword evidence="4 7" id="KW-0378">Hydrolase</keyword>
<organism evidence="7 8">
    <name type="scientific">Pseudogracilibacillus auburnensis</name>
    <dbReference type="NCBI Taxonomy" id="1494959"/>
    <lineage>
        <taxon>Bacteria</taxon>
        <taxon>Bacillati</taxon>
        <taxon>Bacillota</taxon>
        <taxon>Bacilli</taxon>
        <taxon>Bacillales</taxon>
        <taxon>Bacillaceae</taxon>
        <taxon>Pseudogracilibacillus</taxon>
    </lineage>
</organism>
<dbReference type="CDD" id="cd07729">
    <property type="entry name" value="AHL_lactonase_MBL-fold"/>
    <property type="match status" value="1"/>
</dbReference>
<evidence type="ECO:0000256" key="5">
    <source>
        <dbReference type="ARBA" id="ARBA00022833"/>
    </source>
</evidence>
<comment type="cofactor">
    <cofactor evidence="1">
        <name>Zn(2+)</name>
        <dbReference type="ChEBI" id="CHEBI:29105"/>
    </cofactor>
</comment>
<evidence type="ECO:0000256" key="1">
    <source>
        <dbReference type="ARBA" id="ARBA00001947"/>
    </source>
</evidence>
<reference evidence="7 8" key="1">
    <citation type="submission" date="2018-05" db="EMBL/GenBank/DDBJ databases">
        <title>Genomic Encyclopedia of Type Strains, Phase IV (KMG-IV): sequencing the most valuable type-strain genomes for metagenomic binning, comparative biology and taxonomic classification.</title>
        <authorList>
            <person name="Goeker M."/>
        </authorList>
    </citation>
    <scope>NUCLEOTIDE SEQUENCE [LARGE SCALE GENOMIC DNA]</scope>
    <source>
        <strain evidence="7 8">DSM 28556</strain>
    </source>
</reference>
<dbReference type="OrthoDB" id="333278at2"/>
<dbReference type="RefSeq" id="WP_158525634.1">
    <property type="nucleotide sequence ID" value="NZ_QJJQ01000009.1"/>
</dbReference>
<dbReference type="Pfam" id="PF00753">
    <property type="entry name" value="Lactamase_B"/>
    <property type="match status" value="1"/>
</dbReference>
<dbReference type="GO" id="GO:0016787">
    <property type="term" value="F:hydrolase activity"/>
    <property type="evidence" value="ECO:0007669"/>
    <property type="project" value="UniProtKB-KW"/>
</dbReference>
<dbReference type="SMART" id="SM00849">
    <property type="entry name" value="Lactamase_B"/>
    <property type="match status" value="1"/>
</dbReference>
<comment type="caution">
    <text evidence="7">The sequence shown here is derived from an EMBL/GenBank/DDBJ whole genome shotgun (WGS) entry which is preliminary data.</text>
</comment>
<dbReference type="Proteomes" id="UP000247978">
    <property type="component" value="Unassembled WGS sequence"/>
</dbReference>
<evidence type="ECO:0000256" key="4">
    <source>
        <dbReference type="ARBA" id="ARBA00022801"/>
    </source>
</evidence>
<dbReference type="EMBL" id="QJJQ01000009">
    <property type="protein sequence ID" value="PXW85883.1"/>
    <property type="molecule type" value="Genomic_DNA"/>
</dbReference>
<name>A0A2V3VV90_9BACI</name>
<accession>A0A2V3VV90</accession>
<dbReference type="GO" id="GO:0046872">
    <property type="term" value="F:metal ion binding"/>
    <property type="evidence" value="ECO:0007669"/>
    <property type="project" value="UniProtKB-KW"/>
</dbReference>
<evidence type="ECO:0000313" key="8">
    <source>
        <dbReference type="Proteomes" id="UP000247978"/>
    </source>
</evidence>
<dbReference type="Gene3D" id="3.60.15.10">
    <property type="entry name" value="Ribonuclease Z/Hydroxyacylglutathione hydrolase-like"/>
    <property type="match status" value="1"/>
</dbReference>
<evidence type="ECO:0000259" key="6">
    <source>
        <dbReference type="SMART" id="SM00849"/>
    </source>
</evidence>
<keyword evidence="5" id="KW-0862">Zinc</keyword>
<feature type="domain" description="Metallo-beta-lactamase" evidence="6">
    <location>
        <begin position="59"/>
        <end position="261"/>
    </location>
</feature>
<dbReference type="SUPFAM" id="SSF56281">
    <property type="entry name" value="Metallo-hydrolase/oxidoreductase"/>
    <property type="match status" value="1"/>
</dbReference>